<evidence type="ECO:0000259" key="15">
    <source>
        <dbReference type="PROSITE" id="PS50893"/>
    </source>
</evidence>
<dbReference type="FunFam" id="1.20.1560.10:FF:000006">
    <property type="entry name" value="ATP-binding cassette, sub-family C (CFTR/MRP), member 9"/>
    <property type="match status" value="1"/>
</dbReference>
<dbReference type="HAMAP" id="MF_01310">
    <property type="entry name" value="Ribosomal_uS11"/>
    <property type="match status" value="1"/>
</dbReference>
<evidence type="ECO:0000313" key="17">
    <source>
        <dbReference type="EMBL" id="KAF5309872.1"/>
    </source>
</evidence>
<dbReference type="GO" id="GO:0005840">
    <property type="term" value="C:ribosome"/>
    <property type="evidence" value="ECO:0007669"/>
    <property type="project" value="UniProtKB-KW"/>
</dbReference>
<accession>A0A8H5ARX0</accession>
<feature type="domain" description="ABC transmembrane type-1" evidence="16">
    <location>
        <begin position="304"/>
        <end position="605"/>
    </location>
</feature>
<feature type="transmembrane region" description="Helical" evidence="14">
    <location>
        <begin position="1231"/>
        <end position="1251"/>
    </location>
</feature>
<dbReference type="Pfam" id="PF00664">
    <property type="entry name" value="ABC_membrane"/>
    <property type="match status" value="2"/>
</dbReference>
<evidence type="ECO:0000256" key="10">
    <source>
        <dbReference type="ARBA" id="ARBA00023136"/>
    </source>
</evidence>
<feature type="transmembrane region" description="Helical" evidence="14">
    <location>
        <begin position="1041"/>
        <end position="1064"/>
    </location>
</feature>
<dbReference type="PROSITE" id="PS50893">
    <property type="entry name" value="ABC_TRANSPORTER_2"/>
    <property type="match status" value="2"/>
</dbReference>
<dbReference type="InterPro" id="IPR027417">
    <property type="entry name" value="P-loop_NTPase"/>
</dbReference>
<feature type="transmembrane region" description="Helical" evidence="14">
    <location>
        <begin position="1003"/>
        <end position="1029"/>
    </location>
</feature>
<dbReference type="SUPFAM" id="SSF90123">
    <property type="entry name" value="ABC transporter transmembrane region"/>
    <property type="match status" value="2"/>
</dbReference>
<dbReference type="GO" id="GO:0140359">
    <property type="term" value="F:ABC-type transporter activity"/>
    <property type="evidence" value="ECO:0007669"/>
    <property type="project" value="InterPro"/>
</dbReference>
<dbReference type="InterPro" id="IPR001971">
    <property type="entry name" value="Ribosomal_uS11"/>
</dbReference>
<dbReference type="PROSITE" id="PS00211">
    <property type="entry name" value="ABC_TRANSPORTER_1"/>
    <property type="match status" value="2"/>
</dbReference>
<evidence type="ECO:0000256" key="3">
    <source>
        <dbReference type="ARBA" id="ARBA00009726"/>
    </source>
</evidence>
<dbReference type="FunFam" id="3.40.50.300:FF:000997">
    <property type="entry name" value="Multidrug resistance-associated protein 1"/>
    <property type="match status" value="1"/>
</dbReference>
<dbReference type="GO" id="GO:0006412">
    <property type="term" value="P:translation"/>
    <property type="evidence" value="ECO:0007669"/>
    <property type="project" value="InterPro"/>
</dbReference>
<evidence type="ECO:0000256" key="12">
    <source>
        <dbReference type="RuleBase" id="RU003629"/>
    </source>
</evidence>
<feature type="compositionally biased region" description="Polar residues" evidence="13">
    <location>
        <begin position="273"/>
        <end position="284"/>
    </location>
</feature>
<keyword evidence="9 14" id="KW-1133">Transmembrane helix</keyword>
<keyword evidence="4" id="KW-0813">Transport</keyword>
<dbReference type="SMART" id="SM00382">
    <property type="entry name" value="AAA"/>
    <property type="match status" value="2"/>
</dbReference>
<dbReference type="CDD" id="cd18597">
    <property type="entry name" value="ABC_6TM_YOR1_D1_like"/>
    <property type="match status" value="1"/>
</dbReference>
<feature type="domain" description="ABC transporter" evidence="15">
    <location>
        <begin position="1321"/>
        <end position="1561"/>
    </location>
</feature>
<comment type="similarity">
    <text evidence="3">Belongs to the ABC transporter superfamily. ABCC family. Conjugate transporter (TC 3.A.1.208) subfamily.</text>
</comment>
<evidence type="ECO:0000256" key="2">
    <source>
        <dbReference type="ARBA" id="ARBA00006194"/>
    </source>
</evidence>
<feature type="transmembrane region" description="Helical" evidence="14">
    <location>
        <begin position="577"/>
        <end position="600"/>
    </location>
</feature>
<feature type="transmembrane region" description="Helical" evidence="14">
    <location>
        <begin position="467"/>
        <end position="487"/>
    </location>
</feature>
<feature type="transmembrane region" description="Helical" evidence="14">
    <location>
        <begin position="1141"/>
        <end position="1159"/>
    </location>
</feature>
<dbReference type="GO" id="GO:0003735">
    <property type="term" value="F:structural constituent of ribosome"/>
    <property type="evidence" value="ECO:0007669"/>
    <property type="project" value="InterPro"/>
</dbReference>
<dbReference type="GO" id="GO:0016020">
    <property type="term" value="C:membrane"/>
    <property type="evidence" value="ECO:0007669"/>
    <property type="project" value="UniProtKB-SubCell"/>
</dbReference>
<dbReference type="OrthoDB" id="6500128at2759"/>
<feature type="compositionally biased region" description="Polar residues" evidence="13">
    <location>
        <begin position="150"/>
        <end position="159"/>
    </location>
</feature>
<feature type="transmembrane region" description="Helical" evidence="14">
    <location>
        <begin position="1116"/>
        <end position="1135"/>
    </location>
</feature>
<dbReference type="CDD" id="cd03244">
    <property type="entry name" value="ABCC_MRP_domain2"/>
    <property type="match status" value="1"/>
</dbReference>
<feature type="region of interest" description="Disordered" evidence="13">
    <location>
        <begin position="678"/>
        <end position="715"/>
    </location>
</feature>
<dbReference type="Pfam" id="PF00005">
    <property type="entry name" value="ABC_tran"/>
    <property type="match status" value="2"/>
</dbReference>
<evidence type="ECO:0000313" key="18">
    <source>
        <dbReference type="Proteomes" id="UP000567179"/>
    </source>
</evidence>
<dbReference type="InterPro" id="IPR011527">
    <property type="entry name" value="ABC1_TM_dom"/>
</dbReference>
<dbReference type="PANTHER" id="PTHR24223:SF456">
    <property type="entry name" value="MULTIDRUG RESISTANCE-ASSOCIATED PROTEIN LETHAL(2)03659"/>
    <property type="match status" value="1"/>
</dbReference>
<evidence type="ECO:0000256" key="7">
    <source>
        <dbReference type="ARBA" id="ARBA00022840"/>
    </source>
</evidence>
<keyword evidence="10 14" id="KW-0472">Membrane</keyword>
<organism evidence="17 18">
    <name type="scientific">Psilocybe cf. subviscida</name>
    <dbReference type="NCBI Taxonomy" id="2480587"/>
    <lineage>
        <taxon>Eukaryota</taxon>
        <taxon>Fungi</taxon>
        <taxon>Dikarya</taxon>
        <taxon>Basidiomycota</taxon>
        <taxon>Agaricomycotina</taxon>
        <taxon>Agaricomycetes</taxon>
        <taxon>Agaricomycetidae</taxon>
        <taxon>Agaricales</taxon>
        <taxon>Agaricineae</taxon>
        <taxon>Strophariaceae</taxon>
        <taxon>Psilocybe</taxon>
    </lineage>
</organism>
<evidence type="ECO:0000259" key="16">
    <source>
        <dbReference type="PROSITE" id="PS50929"/>
    </source>
</evidence>
<comment type="caution">
    <text evidence="17">The sequence shown here is derived from an EMBL/GenBank/DDBJ whole genome shotgun (WGS) entry which is preliminary data.</text>
</comment>
<dbReference type="PANTHER" id="PTHR24223">
    <property type="entry name" value="ATP-BINDING CASSETTE SUB-FAMILY C"/>
    <property type="match status" value="1"/>
</dbReference>
<dbReference type="InterPro" id="IPR036640">
    <property type="entry name" value="ABC1_TM_sf"/>
</dbReference>
<dbReference type="InterPro" id="IPR003439">
    <property type="entry name" value="ABC_transporter-like_ATP-bd"/>
</dbReference>
<dbReference type="Gene3D" id="1.20.1560.10">
    <property type="entry name" value="ABC transporter type 1, transmembrane domain"/>
    <property type="match status" value="2"/>
</dbReference>
<dbReference type="InterPro" id="IPR018102">
    <property type="entry name" value="Ribosomal_uS11_CS"/>
</dbReference>
<dbReference type="Gene3D" id="3.30.420.80">
    <property type="entry name" value="Ribosomal protein S11"/>
    <property type="match status" value="1"/>
</dbReference>
<sequence>MAPKKVKVAKEENTVSLGPQVAEGELVFGVAHIFASFNDTFVHITDLSGKETISRVTGGMKVKADRDESSPYAAMLAAQDVAVRCREVGITALHVKLRATGGTGTKTPGPGAQSALRALARAGMRIGRIEDVTPVPTDSTRRKQDFAPNNRINPQQSTTQPCMKVPWSTFFHPPPAPPAFGKGKVLPEQEASWLSRLTFWWMGPFLDVGFSRPLEKDDFWELPESRHTRTMTNDVERNFFARCPPEKRPLYMREGAAVNSASSKAHGKETDVEQPNSEDNSTPTPVYDESLFKAVFVTFKRRIFGSGLLLLVSDTLRTTNPLVNKVFITWLTESYIFFHLTPEERAALEAAGFHSPRGVGYGIGLAFAIFAMQEAASVMSNHFTLASMTTGVYTRTSVIGNIFRKSLRLSGKARSKHTVGQITTLVSADATRLDSLSFLGHYLWESPIQIAIAIGLLISLLGVSALVGVAVLVLGLPLQFILIVIMFTQQKKCLKITDKRVRLSTEVLHGIRLIKAYGWEGFYIHQITLLREQEVRRIRKSSIAAALLIATFYFVPVFATVLTFITYSLTGHDLNVAIIFAGLQLFNVMRAPLILFPFVLSTMADAAVSFGRLVEFLTAEELGEPYVLDLNQESAVSVDGDFEWEVVPKLGAADEKEEKLSDMAKALKDLEEKKAKKLEEKKRRKEEKDRKKSGRNVDGESGIGGPNSQSLPISTTDVAEDNTNKVDEQVEKPFALNDLRLTVPKGAFVAIVGRVGSGKSSILQALIGEMRRTRGEVLFSGSVSYVPQTPWIKNATVKDNVLFGEQDDEKRFEQIIEACSLKHDLTILPYGVNTEIGEKGINLSGGQKARISLARAAYSSSDIVLLDDPLSAVDAYVGKDILENCILQGPLASRTRVLVTHAIHALDKTDYIYVIDQGRILEEGTYTDLISNGKEFARIIQEYGNTSKIDQSAPLRNVNRQLITKDKSSELDDVLMQAEERNTGAVTWDIYKKYLRNAGGLRWAPIILCLLILVEANNVATTLFLGFWSGDTIHRFTQADYMAVYAGLGVSLAVLTFALTYGFVISGLTASLNLYKGALSGVISSPISFFDTTPIGRIVSRLSKDQDSIDSALPHLFLQFTTILFSVFGTVGLVFYAFPYLGIIFLPLAILYYAASVYYRRSSVETKRLDSLLRSILYSSYSETLTGLSTIRAYGEQNRAIKDAEHGLDMENRAYLMTVVMQRWLGIRLEFFANILVLGIGLFGAGLRHSVTPSKISVVLTYTLGATQVFAELISVFAQCEQGMNAVERVLHYVELPAEGSMSEKRPRMETLQEWPKDGSVAFRDVNFRYRDGLPLVLKDVSFDIKAGEKIGVVGRTGSGKSSLIQALLRLVEVESGRIQIDGIDVSNIPFNVLRTKLAFVPQDTTLFLGTLRNNLDPQCLRTDAELIAILQRASLLPASGPIDSAVEAKFSLDSAVTDEGSNYSAGEKQLLALCRALVKNSRIIILDEATSSVDAETDAKIQQTIQTEFMTSTLLCIAHRLNTIAHYDRIIVMDDGKVAEFDTVLGLYDNPASIFRSLCDEANLDRSGILKIRKEHNVLTSAV</sequence>
<keyword evidence="5 14" id="KW-0812">Transmembrane</keyword>
<dbReference type="PROSITE" id="PS50929">
    <property type="entry name" value="ABC_TM1F"/>
    <property type="match status" value="2"/>
</dbReference>
<dbReference type="PROSITE" id="PS00054">
    <property type="entry name" value="RIBOSOMAL_S11"/>
    <property type="match status" value="1"/>
</dbReference>
<feature type="domain" description="ABC transporter" evidence="15">
    <location>
        <begin position="718"/>
        <end position="942"/>
    </location>
</feature>
<feature type="domain" description="ABC transmembrane type-1" evidence="16">
    <location>
        <begin position="1006"/>
        <end position="1282"/>
    </location>
</feature>
<comment type="subcellular location">
    <subcellularLocation>
        <location evidence="1">Membrane</location>
        <topology evidence="1">Multi-pass membrane protein</topology>
    </subcellularLocation>
</comment>
<protein>
    <submittedName>
        <fullName evidence="17">Uncharacterized protein</fullName>
    </submittedName>
</protein>
<evidence type="ECO:0000256" key="11">
    <source>
        <dbReference type="ARBA" id="ARBA00023274"/>
    </source>
</evidence>
<keyword evidence="6" id="KW-0547">Nucleotide-binding</keyword>
<keyword evidence="7" id="KW-0067">ATP-binding</keyword>
<feature type="region of interest" description="Disordered" evidence="13">
    <location>
        <begin position="259"/>
        <end position="284"/>
    </location>
</feature>
<dbReference type="Gene3D" id="3.40.50.300">
    <property type="entry name" value="P-loop containing nucleotide triphosphate hydrolases"/>
    <property type="match status" value="2"/>
</dbReference>
<keyword evidence="18" id="KW-1185">Reference proteome</keyword>
<dbReference type="Pfam" id="PF00411">
    <property type="entry name" value="Ribosomal_S11"/>
    <property type="match status" value="1"/>
</dbReference>
<keyword evidence="8 12" id="KW-0689">Ribosomal protein</keyword>
<reference evidence="17 18" key="1">
    <citation type="journal article" date="2020" name="ISME J.">
        <title>Uncovering the hidden diversity of litter-decomposition mechanisms in mushroom-forming fungi.</title>
        <authorList>
            <person name="Floudas D."/>
            <person name="Bentzer J."/>
            <person name="Ahren D."/>
            <person name="Johansson T."/>
            <person name="Persson P."/>
            <person name="Tunlid A."/>
        </authorList>
    </citation>
    <scope>NUCLEOTIDE SEQUENCE [LARGE SCALE GENOMIC DNA]</scope>
    <source>
        <strain evidence="17 18">CBS 101986</strain>
    </source>
</reference>
<evidence type="ECO:0000256" key="13">
    <source>
        <dbReference type="SAM" id="MobiDB-lite"/>
    </source>
</evidence>
<evidence type="ECO:0000256" key="9">
    <source>
        <dbReference type="ARBA" id="ARBA00022989"/>
    </source>
</evidence>
<dbReference type="GO" id="GO:0016887">
    <property type="term" value="F:ATP hydrolysis activity"/>
    <property type="evidence" value="ECO:0007669"/>
    <property type="project" value="InterPro"/>
</dbReference>
<evidence type="ECO:0000256" key="8">
    <source>
        <dbReference type="ARBA" id="ARBA00022980"/>
    </source>
</evidence>
<dbReference type="CDD" id="cd03250">
    <property type="entry name" value="ABCC_MRP_domain1"/>
    <property type="match status" value="1"/>
</dbReference>
<dbReference type="CDD" id="cd18606">
    <property type="entry name" value="ABC_6TM_YOR1_D2_like"/>
    <property type="match status" value="1"/>
</dbReference>
<feature type="compositionally biased region" description="Basic and acidic residues" evidence="13">
    <location>
        <begin position="678"/>
        <end position="698"/>
    </location>
</feature>
<dbReference type="InterPro" id="IPR050173">
    <property type="entry name" value="ABC_transporter_C-like"/>
</dbReference>
<evidence type="ECO:0000256" key="4">
    <source>
        <dbReference type="ARBA" id="ARBA00022448"/>
    </source>
</evidence>
<dbReference type="FunFam" id="3.30.420.80:FF:000002">
    <property type="entry name" value="40S ribosomal protein S14"/>
    <property type="match status" value="1"/>
</dbReference>
<dbReference type="GO" id="GO:1990904">
    <property type="term" value="C:ribonucleoprotein complex"/>
    <property type="evidence" value="ECO:0007669"/>
    <property type="project" value="UniProtKB-KW"/>
</dbReference>
<dbReference type="FunFam" id="1.20.1560.10:FF:000010">
    <property type="entry name" value="Multidrug resistance-associated ABC transporter"/>
    <property type="match status" value="1"/>
</dbReference>
<dbReference type="InterPro" id="IPR003593">
    <property type="entry name" value="AAA+_ATPase"/>
</dbReference>
<evidence type="ECO:0000256" key="1">
    <source>
        <dbReference type="ARBA" id="ARBA00004141"/>
    </source>
</evidence>
<dbReference type="Proteomes" id="UP000567179">
    <property type="component" value="Unassembled WGS sequence"/>
</dbReference>
<evidence type="ECO:0000256" key="5">
    <source>
        <dbReference type="ARBA" id="ARBA00022692"/>
    </source>
</evidence>
<evidence type="ECO:0000256" key="14">
    <source>
        <dbReference type="SAM" id="Phobius"/>
    </source>
</evidence>
<dbReference type="InterPro" id="IPR017871">
    <property type="entry name" value="ABC_transporter-like_CS"/>
</dbReference>
<dbReference type="FunFam" id="3.40.50.300:FF:000565">
    <property type="entry name" value="ABC bile acid transporter"/>
    <property type="match status" value="1"/>
</dbReference>
<evidence type="ECO:0000256" key="6">
    <source>
        <dbReference type="ARBA" id="ARBA00022741"/>
    </source>
</evidence>
<feature type="region of interest" description="Disordered" evidence="13">
    <location>
        <begin position="134"/>
        <end position="159"/>
    </location>
</feature>
<gene>
    <name evidence="17" type="ORF">D9619_010362</name>
</gene>
<feature type="compositionally biased region" description="Polar residues" evidence="13">
    <location>
        <begin position="706"/>
        <end position="715"/>
    </location>
</feature>
<keyword evidence="11 12" id="KW-0687">Ribonucleoprotein</keyword>
<name>A0A8H5ARX0_9AGAR</name>
<dbReference type="InterPro" id="IPR036967">
    <property type="entry name" value="Ribosomal_uS11_sf"/>
</dbReference>
<dbReference type="NCBIfam" id="NF007176">
    <property type="entry name" value="PRK09607.1"/>
    <property type="match status" value="1"/>
</dbReference>
<proteinExistence type="inferred from homology"/>
<dbReference type="GO" id="GO:0005524">
    <property type="term" value="F:ATP binding"/>
    <property type="evidence" value="ECO:0007669"/>
    <property type="project" value="UniProtKB-KW"/>
</dbReference>
<comment type="similarity">
    <text evidence="2 12">Belongs to the universal ribosomal protein uS11 family.</text>
</comment>
<dbReference type="EMBL" id="JAACJJ010000058">
    <property type="protein sequence ID" value="KAF5309872.1"/>
    <property type="molecule type" value="Genomic_DNA"/>
</dbReference>
<dbReference type="SUPFAM" id="SSF53137">
    <property type="entry name" value="Translational machinery components"/>
    <property type="match status" value="1"/>
</dbReference>
<dbReference type="SUPFAM" id="SSF52540">
    <property type="entry name" value="P-loop containing nucleoside triphosphate hydrolases"/>
    <property type="match status" value="2"/>
</dbReference>
<feature type="transmembrane region" description="Helical" evidence="14">
    <location>
        <begin position="543"/>
        <end position="565"/>
    </location>
</feature>